<dbReference type="GO" id="GO:0019748">
    <property type="term" value="P:secondary metabolic process"/>
    <property type="evidence" value="ECO:0007669"/>
    <property type="project" value="TreeGrafter"/>
</dbReference>
<dbReference type="AlphaFoldDB" id="A0A1H1YTX4"/>
<dbReference type="PANTHER" id="PTHR43544">
    <property type="entry name" value="SHORT-CHAIN DEHYDROGENASE/REDUCTASE"/>
    <property type="match status" value="1"/>
</dbReference>
<dbReference type="PRINTS" id="PR00081">
    <property type="entry name" value="GDHRDH"/>
</dbReference>
<dbReference type="OrthoDB" id="9792003at2"/>
<dbReference type="STRING" id="630515.SAMN04489812_4779"/>
<protein>
    <submittedName>
        <fullName evidence="2">Short-chain dehydrogenase</fullName>
    </submittedName>
</protein>
<proteinExistence type="inferred from homology"/>
<name>A0A1H1YTX4_9ACTN</name>
<evidence type="ECO:0000313" key="2">
    <source>
        <dbReference type="EMBL" id="SDT24867.1"/>
    </source>
</evidence>
<dbReference type="InterPro" id="IPR051468">
    <property type="entry name" value="Fungal_SecMetab_SDRs"/>
</dbReference>
<comment type="similarity">
    <text evidence="1">Belongs to the short-chain dehydrogenases/reductases (SDR) family.</text>
</comment>
<dbReference type="EMBL" id="LT629772">
    <property type="protein sequence ID" value="SDT24867.1"/>
    <property type="molecule type" value="Genomic_DNA"/>
</dbReference>
<dbReference type="InterPro" id="IPR002347">
    <property type="entry name" value="SDR_fam"/>
</dbReference>
<dbReference type="PRINTS" id="PR00080">
    <property type="entry name" value="SDRFAMILY"/>
</dbReference>
<evidence type="ECO:0000256" key="1">
    <source>
        <dbReference type="RuleBase" id="RU000363"/>
    </source>
</evidence>
<evidence type="ECO:0000313" key="3">
    <source>
        <dbReference type="Proteomes" id="UP000199103"/>
    </source>
</evidence>
<gene>
    <name evidence="2" type="ORF">SAMN04489812_4779</name>
</gene>
<dbReference type="SUPFAM" id="SSF51735">
    <property type="entry name" value="NAD(P)-binding Rossmann-fold domains"/>
    <property type="match status" value="1"/>
</dbReference>
<dbReference type="Pfam" id="PF00106">
    <property type="entry name" value="adh_short"/>
    <property type="match status" value="1"/>
</dbReference>
<dbReference type="InterPro" id="IPR036291">
    <property type="entry name" value="NAD(P)-bd_dom_sf"/>
</dbReference>
<keyword evidence="3" id="KW-1185">Reference proteome</keyword>
<organism evidence="2 3">
    <name type="scientific">Microlunatus soli</name>
    <dbReference type="NCBI Taxonomy" id="630515"/>
    <lineage>
        <taxon>Bacteria</taxon>
        <taxon>Bacillati</taxon>
        <taxon>Actinomycetota</taxon>
        <taxon>Actinomycetes</taxon>
        <taxon>Propionibacteriales</taxon>
        <taxon>Propionibacteriaceae</taxon>
        <taxon>Microlunatus</taxon>
    </lineage>
</organism>
<sequence>MPGEPTPPVALITGANRGIGYAAVEGLARTGMTVFLGARDADAARERAASLRAQGLDVRDVQLDVTDPGSIERAAASVQRSAGRLDVLVNNAGTPGEPSLQTAGTAELDAVRAVFETNVFGVVAVTEAMLPLLRRSERARIINLSSSIGSLALMSDPDHYFSGLPGWLGYPPSKAALNQITVQYAKQLREEGILVNAADPGPTATALGRSGRADVTRTPAEGARIVIELATTASTETGGYRRDSGPVPW</sequence>
<accession>A0A1H1YTX4</accession>
<dbReference type="Gene3D" id="3.40.50.720">
    <property type="entry name" value="NAD(P)-binding Rossmann-like Domain"/>
    <property type="match status" value="1"/>
</dbReference>
<dbReference type="GO" id="GO:0016491">
    <property type="term" value="F:oxidoreductase activity"/>
    <property type="evidence" value="ECO:0007669"/>
    <property type="project" value="TreeGrafter"/>
</dbReference>
<dbReference type="Proteomes" id="UP000199103">
    <property type="component" value="Chromosome I"/>
</dbReference>
<dbReference type="PANTHER" id="PTHR43544:SF32">
    <property type="entry name" value="CHAIN DEHYDROGENASE, PUTATIVE (AFU_ORTHOLOGUE AFUA_5G01530)-RELATED"/>
    <property type="match status" value="1"/>
</dbReference>
<dbReference type="GO" id="GO:0005737">
    <property type="term" value="C:cytoplasm"/>
    <property type="evidence" value="ECO:0007669"/>
    <property type="project" value="TreeGrafter"/>
</dbReference>
<reference evidence="2 3" key="1">
    <citation type="submission" date="2016-10" db="EMBL/GenBank/DDBJ databases">
        <authorList>
            <person name="de Groot N.N."/>
        </authorList>
    </citation>
    <scope>NUCLEOTIDE SEQUENCE [LARGE SCALE GENOMIC DNA]</scope>
    <source>
        <strain evidence="2 3">DSM 21800</strain>
    </source>
</reference>